<dbReference type="PANTHER" id="PTHR13954">
    <property type="entry name" value="IRE1-RELATED"/>
    <property type="match status" value="1"/>
</dbReference>
<evidence type="ECO:0000313" key="3">
    <source>
        <dbReference type="Proteomes" id="UP000789390"/>
    </source>
</evidence>
<organism evidence="2 3">
    <name type="scientific">Daphnia galeata</name>
    <dbReference type="NCBI Taxonomy" id="27404"/>
    <lineage>
        <taxon>Eukaryota</taxon>
        <taxon>Metazoa</taxon>
        <taxon>Ecdysozoa</taxon>
        <taxon>Arthropoda</taxon>
        <taxon>Crustacea</taxon>
        <taxon>Branchiopoda</taxon>
        <taxon>Diplostraca</taxon>
        <taxon>Cladocera</taxon>
        <taxon>Anomopoda</taxon>
        <taxon>Daphniidae</taxon>
        <taxon>Daphnia</taxon>
    </lineage>
</organism>
<dbReference type="GO" id="GO:0004521">
    <property type="term" value="F:RNA endonuclease activity"/>
    <property type="evidence" value="ECO:0007669"/>
    <property type="project" value="InterPro"/>
</dbReference>
<evidence type="ECO:0000259" key="1">
    <source>
        <dbReference type="PROSITE" id="PS50011"/>
    </source>
</evidence>
<dbReference type="Proteomes" id="UP000789390">
    <property type="component" value="Unassembled WGS sequence"/>
</dbReference>
<dbReference type="GO" id="GO:0005524">
    <property type="term" value="F:ATP binding"/>
    <property type="evidence" value="ECO:0007669"/>
    <property type="project" value="InterPro"/>
</dbReference>
<accession>A0A8J2W3P7</accession>
<dbReference type="GO" id="GO:0051082">
    <property type="term" value="F:unfolded protein binding"/>
    <property type="evidence" value="ECO:0007669"/>
    <property type="project" value="TreeGrafter"/>
</dbReference>
<dbReference type="GO" id="GO:0070059">
    <property type="term" value="P:intrinsic apoptotic signaling pathway in response to endoplasmic reticulum stress"/>
    <property type="evidence" value="ECO:0007669"/>
    <property type="project" value="TreeGrafter"/>
</dbReference>
<dbReference type="InterPro" id="IPR045133">
    <property type="entry name" value="IRE1/2-like"/>
</dbReference>
<dbReference type="OrthoDB" id="8961570at2759"/>
<protein>
    <recommendedName>
        <fullName evidence="1">Protein kinase domain-containing protein</fullName>
    </recommendedName>
</protein>
<comment type="caution">
    <text evidence="2">The sequence shown here is derived from an EMBL/GenBank/DDBJ whole genome shotgun (WGS) entry which is preliminary data.</text>
</comment>
<dbReference type="AlphaFoldDB" id="A0A8J2W3P7"/>
<name>A0A8J2W3P7_9CRUS</name>
<reference evidence="2" key="1">
    <citation type="submission" date="2021-11" db="EMBL/GenBank/DDBJ databases">
        <authorList>
            <person name="Schell T."/>
        </authorList>
    </citation>
    <scope>NUCLEOTIDE SEQUENCE</scope>
    <source>
        <strain evidence="2">M5</strain>
    </source>
</reference>
<dbReference type="PROSITE" id="PS50011">
    <property type="entry name" value="PROTEIN_KINASE_DOM"/>
    <property type="match status" value="1"/>
</dbReference>
<dbReference type="InterPro" id="IPR011009">
    <property type="entry name" value="Kinase-like_dom_sf"/>
</dbReference>
<dbReference type="EMBL" id="CAKKLH010000121">
    <property type="protein sequence ID" value="CAH0103917.1"/>
    <property type="molecule type" value="Genomic_DNA"/>
</dbReference>
<dbReference type="InterPro" id="IPR000719">
    <property type="entry name" value="Prot_kinase_dom"/>
</dbReference>
<feature type="domain" description="Protein kinase" evidence="1">
    <location>
        <begin position="9"/>
        <end position="284"/>
    </location>
</feature>
<dbReference type="Gene3D" id="1.10.510.10">
    <property type="entry name" value="Transferase(Phosphotransferase) domain 1"/>
    <property type="match status" value="1"/>
</dbReference>
<dbReference type="GO" id="GO:0004674">
    <property type="term" value="F:protein serine/threonine kinase activity"/>
    <property type="evidence" value="ECO:0007669"/>
    <property type="project" value="InterPro"/>
</dbReference>
<sequence length="285" mass="32602">MKDLGNNISISNELLGGKNFNHVFKGKWDSTQVVVRRVCLLHLVEPHFYRLNQDRLAAEREIKLENLDHPNVIKLFAYTDTKDFRFFALELCAASLYEYCIGQYDGDMPPTITVLLHIVRGLRYVHSRGLAHRRIHPKKIMISLSSPVVIKLSDFDLCKSVTTSGSYSVSGGKGDDCYQAPEILDDDDDQGISEKRGSIASDIFSAGLVFFYFLTSGWHLFGNGFNIPTNIVNKEHVNWEMLPVDYIYDYGELIKDMVKHDPQDRIMLDIAEAKLNEMERPDYML</sequence>
<keyword evidence="3" id="KW-1185">Reference proteome</keyword>
<dbReference type="Gene3D" id="3.30.200.20">
    <property type="entry name" value="Phosphorylase Kinase, domain 1"/>
    <property type="match status" value="1"/>
</dbReference>
<proteinExistence type="predicted"/>
<dbReference type="GO" id="GO:1990604">
    <property type="term" value="C:IRE1-TRAF2-ASK1 complex"/>
    <property type="evidence" value="ECO:0007669"/>
    <property type="project" value="TreeGrafter"/>
</dbReference>
<dbReference type="PANTHER" id="PTHR13954:SF6">
    <property type="entry name" value="NON-SPECIFIC SERINE_THREONINE PROTEIN KINASE"/>
    <property type="match status" value="1"/>
</dbReference>
<dbReference type="GO" id="GO:0036498">
    <property type="term" value="P:IRE1-mediated unfolded protein response"/>
    <property type="evidence" value="ECO:0007669"/>
    <property type="project" value="TreeGrafter"/>
</dbReference>
<gene>
    <name evidence="2" type="ORF">DGAL_LOCUS6622</name>
</gene>
<evidence type="ECO:0000313" key="2">
    <source>
        <dbReference type="EMBL" id="CAH0103917.1"/>
    </source>
</evidence>
<dbReference type="Pfam" id="PF00069">
    <property type="entry name" value="Pkinase"/>
    <property type="match status" value="1"/>
</dbReference>
<dbReference type="SUPFAM" id="SSF56112">
    <property type="entry name" value="Protein kinase-like (PK-like)"/>
    <property type="match status" value="1"/>
</dbReference>